<dbReference type="STRING" id="1227455.C449_14442"/>
<keyword evidence="1 3" id="KW-0175">Coiled coil</keyword>
<proteinExistence type="inferred from homology"/>
<dbReference type="AlphaFoldDB" id="M0MFI6"/>
<comment type="caution">
    <text evidence="5">The sequence shown here is derived from an EMBL/GenBank/DDBJ whole genome shotgun (WGS) entry which is preliminary data.</text>
</comment>
<dbReference type="NCBIfam" id="NF045487">
    <property type="entry name" value="ASRP"/>
    <property type="match status" value="1"/>
</dbReference>
<dbReference type="EMBL" id="AOMD01000030">
    <property type="protein sequence ID" value="EMA43185.1"/>
    <property type="molecule type" value="Genomic_DNA"/>
</dbReference>
<feature type="coiled-coil region" evidence="3">
    <location>
        <begin position="321"/>
        <end position="466"/>
    </location>
</feature>
<accession>M0MFI6</accession>
<dbReference type="PANTHER" id="PTHR32114">
    <property type="entry name" value="ABC TRANSPORTER ABCH.3"/>
    <property type="match status" value="1"/>
</dbReference>
<name>M0MFI6_9EURY</name>
<dbReference type="SUPFAM" id="SSF52540">
    <property type="entry name" value="P-loop containing nucleoside triphosphate hydrolases"/>
    <property type="match status" value="1"/>
</dbReference>
<evidence type="ECO:0000256" key="3">
    <source>
        <dbReference type="SAM" id="Coils"/>
    </source>
</evidence>
<evidence type="ECO:0000313" key="5">
    <source>
        <dbReference type="EMBL" id="EMA43185.1"/>
    </source>
</evidence>
<dbReference type="Gene3D" id="3.40.50.300">
    <property type="entry name" value="P-loop containing nucleotide triphosphate hydrolases"/>
    <property type="match status" value="2"/>
</dbReference>
<dbReference type="InParanoid" id="M0MFI6"/>
<keyword evidence="6" id="KW-1185">Reference proteome</keyword>
<protein>
    <submittedName>
        <fullName evidence="5">Chromosome segregation ATPase-like protein</fullName>
    </submittedName>
</protein>
<reference evidence="5 6" key="1">
    <citation type="journal article" date="2014" name="PLoS Genet.">
        <title>Phylogenetically driven sequencing of extremely halophilic archaea reveals strategies for static and dynamic osmo-response.</title>
        <authorList>
            <person name="Becker E.A."/>
            <person name="Seitzer P.M."/>
            <person name="Tritt A."/>
            <person name="Larsen D."/>
            <person name="Krusor M."/>
            <person name="Yao A.I."/>
            <person name="Wu D."/>
            <person name="Madern D."/>
            <person name="Eisen J.A."/>
            <person name="Darling A.E."/>
            <person name="Facciotti M.T."/>
        </authorList>
    </citation>
    <scope>NUCLEOTIDE SEQUENCE [LARGE SCALE GENOMIC DNA]</scope>
    <source>
        <strain evidence="5 6">DSM 5350</strain>
    </source>
</reference>
<dbReference type="PATRIC" id="fig|1227455.4.peg.2935"/>
<evidence type="ECO:0000313" key="6">
    <source>
        <dbReference type="Proteomes" id="UP000011669"/>
    </source>
</evidence>
<evidence type="ECO:0000256" key="4">
    <source>
        <dbReference type="SAM" id="MobiDB-lite"/>
    </source>
</evidence>
<gene>
    <name evidence="5" type="ORF">C449_14442</name>
</gene>
<dbReference type="Proteomes" id="UP000011669">
    <property type="component" value="Unassembled WGS sequence"/>
</dbReference>
<dbReference type="RefSeq" id="WP_006078743.1">
    <property type="nucleotide sequence ID" value="NZ_AOMD01000030.1"/>
</dbReference>
<evidence type="ECO:0000256" key="1">
    <source>
        <dbReference type="ARBA" id="ARBA00023054"/>
    </source>
</evidence>
<sequence>MTWHLDIENIAGIRHGTATLEPGLDAIRGTNWEGKSSFIQALETALGVASPLTEGADSGHVELDADDASIAVELVRDGRTVRREGSPYLTDEYDRKRARLFACLDERNPVRQAVDAGENLEAVLMQPLDIQNIDEEIGSLKHEREQVEGELAQANEAADRIPTVRDEIEQLETEIEDAKGRMSELSTEDDGSDERDRLSELRAERDQVASRIDRFENTVERTEATLADKREELESLTIPEESSVEEDLADAREELQSVKNDVDLLQSLYSANQRVLEEDRLGLVTDVDHQLTDDAVACWVCDSETSRSQMEARVDALGERVTDLRSAVDTHRDTVDRLEARAEEFNQTKRRERDLEEAIADHESNVADRRDRLAELRTRRDELDDEIETLSTEVSATTDELTDLESEVKYREMELEEYRDELATLETRADRADDLEAERKRLSTEIADLRNRKAEVKRRTREAFDDAIGEIVARFETGFETARLTANFDLVVARNGREAQLSALSEGERELLGLVAALAGHAAFEVGDTVPCLLVDGVSSLADENLHTLVEYLRDRATYIVFTVHPEYTAFEGNEIELDDWTVVSDERSVTAPQ</sequence>
<dbReference type="InterPro" id="IPR027417">
    <property type="entry name" value="P-loop_NTPase"/>
</dbReference>
<organism evidence="5 6">
    <name type="scientific">Halococcus saccharolyticus DSM 5350</name>
    <dbReference type="NCBI Taxonomy" id="1227455"/>
    <lineage>
        <taxon>Archaea</taxon>
        <taxon>Methanobacteriati</taxon>
        <taxon>Methanobacteriota</taxon>
        <taxon>Stenosarchaea group</taxon>
        <taxon>Halobacteria</taxon>
        <taxon>Halobacteriales</taxon>
        <taxon>Halococcaceae</taxon>
        <taxon>Halococcus</taxon>
    </lineage>
</organism>
<comment type="similarity">
    <text evidence="2">Belongs to the Sph1/Sph2 family.</text>
</comment>
<evidence type="ECO:0000256" key="2">
    <source>
        <dbReference type="ARBA" id="ARBA00049666"/>
    </source>
</evidence>
<dbReference type="PANTHER" id="PTHR32114:SF2">
    <property type="entry name" value="ABC TRANSPORTER ABCH.3"/>
    <property type="match status" value="1"/>
</dbReference>
<feature type="region of interest" description="Disordered" evidence="4">
    <location>
        <begin position="178"/>
        <end position="202"/>
    </location>
</feature>
<dbReference type="OrthoDB" id="241568at2157"/>